<reference evidence="2 3" key="1">
    <citation type="journal article" date="2007" name="Science">
        <title>The Chlamydomonas genome reveals the evolution of key animal and plant functions.</title>
        <authorList>
            <person name="Merchant S.S."/>
            <person name="Prochnik S.E."/>
            <person name="Vallon O."/>
            <person name="Harris E.H."/>
            <person name="Karpowicz S.J."/>
            <person name="Witman G.B."/>
            <person name="Terry A."/>
            <person name="Salamov A."/>
            <person name="Fritz-Laylin L.K."/>
            <person name="Marechal-Drouard L."/>
            <person name="Marshall W.F."/>
            <person name="Qu L.H."/>
            <person name="Nelson D.R."/>
            <person name="Sanderfoot A.A."/>
            <person name="Spalding M.H."/>
            <person name="Kapitonov V.V."/>
            <person name="Ren Q."/>
            <person name="Ferris P."/>
            <person name="Lindquist E."/>
            <person name="Shapiro H."/>
            <person name="Lucas S.M."/>
            <person name="Grimwood J."/>
            <person name="Schmutz J."/>
            <person name="Cardol P."/>
            <person name="Cerutti H."/>
            <person name="Chanfreau G."/>
            <person name="Chen C.L."/>
            <person name="Cognat V."/>
            <person name="Croft M.T."/>
            <person name="Dent R."/>
            <person name="Dutcher S."/>
            <person name="Fernandez E."/>
            <person name="Fukuzawa H."/>
            <person name="Gonzalez-Ballester D."/>
            <person name="Gonzalez-Halphen D."/>
            <person name="Hallmann A."/>
            <person name="Hanikenne M."/>
            <person name="Hippler M."/>
            <person name="Inwood W."/>
            <person name="Jabbari K."/>
            <person name="Kalanon M."/>
            <person name="Kuras R."/>
            <person name="Lefebvre P.A."/>
            <person name="Lemaire S.D."/>
            <person name="Lobanov A.V."/>
            <person name="Lohr M."/>
            <person name="Manuell A."/>
            <person name="Meier I."/>
            <person name="Mets L."/>
            <person name="Mittag M."/>
            <person name="Mittelmeier T."/>
            <person name="Moroney J.V."/>
            <person name="Moseley J."/>
            <person name="Napoli C."/>
            <person name="Nedelcu A.M."/>
            <person name="Niyogi K."/>
            <person name="Novoselov S.V."/>
            <person name="Paulsen I.T."/>
            <person name="Pazour G."/>
            <person name="Purton S."/>
            <person name="Ral J.P."/>
            <person name="Riano-Pachon D.M."/>
            <person name="Riekhof W."/>
            <person name="Rymarquis L."/>
            <person name="Schroda M."/>
            <person name="Stern D."/>
            <person name="Umen J."/>
            <person name="Willows R."/>
            <person name="Wilson N."/>
            <person name="Zimmer S.L."/>
            <person name="Allmer J."/>
            <person name="Balk J."/>
            <person name="Bisova K."/>
            <person name="Chen C.J."/>
            <person name="Elias M."/>
            <person name="Gendler K."/>
            <person name="Hauser C."/>
            <person name="Lamb M.R."/>
            <person name="Ledford H."/>
            <person name="Long J.C."/>
            <person name="Minagawa J."/>
            <person name="Page M.D."/>
            <person name="Pan J."/>
            <person name="Pootakham W."/>
            <person name="Roje S."/>
            <person name="Rose A."/>
            <person name="Stahlberg E."/>
            <person name="Terauchi A.M."/>
            <person name="Yang P."/>
            <person name="Ball S."/>
            <person name="Bowler C."/>
            <person name="Dieckmann C.L."/>
            <person name="Gladyshev V.N."/>
            <person name="Green P."/>
            <person name="Jorgensen R."/>
            <person name="Mayfield S."/>
            <person name="Mueller-Roeber B."/>
            <person name="Rajamani S."/>
            <person name="Sayre R.T."/>
            <person name="Brokstein P."/>
            <person name="Dubchak I."/>
            <person name="Goodstein D."/>
            <person name="Hornick L."/>
            <person name="Huang Y.W."/>
            <person name="Jhaveri J."/>
            <person name="Luo Y."/>
            <person name="Martinez D."/>
            <person name="Ngau W.C."/>
            <person name="Otillar B."/>
            <person name="Poliakov A."/>
            <person name="Porter A."/>
            <person name="Szajkowski L."/>
            <person name="Werner G."/>
            <person name="Zhou K."/>
            <person name="Grigoriev I.V."/>
            <person name="Rokhsar D.S."/>
            <person name="Grossman A.R."/>
        </authorList>
    </citation>
    <scope>NUCLEOTIDE SEQUENCE [LARGE SCALE GENOMIC DNA]</scope>
    <source>
        <strain evidence="3">CC-503</strain>
    </source>
</reference>
<organism evidence="2 3">
    <name type="scientific">Chlamydomonas reinhardtii</name>
    <name type="common">Chlamydomonas smithii</name>
    <dbReference type="NCBI Taxonomy" id="3055"/>
    <lineage>
        <taxon>Eukaryota</taxon>
        <taxon>Viridiplantae</taxon>
        <taxon>Chlorophyta</taxon>
        <taxon>core chlorophytes</taxon>
        <taxon>Chlorophyceae</taxon>
        <taxon>CS clade</taxon>
        <taxon>Chlamydomonadales</taxon>
        <taxon>Chlamydomonadaceae</taxon>
        <taxon>Chlamydomonas</taxon>
    </lineage>
</organism>
<sequence length="589" mass="58794">MEKGAALAPLELLKLELQTHRRNLAVLSGRDTSPGPTIRCGQAASGSGPEGPASARAGRTGYQADQPGQATAKEVAAVLGDVAVAAYLTVASTACREQCGDVGADIQPHDQGIGPVLMQRPESAAVTSRDRHASVASGGNCRSVLVPQGKTTAGAKSQQAPAVSAAVGGPGPAKPYITATRQARLSFGASVVAATADGVAPSIVSSDGPTPTTPATNTHGVAAKPARQRPEWVGIRNIPRSCSISSRAGGAAGTCDSLGRTQAPPAAARSSTAPRSGSGCSAGGTAQVPRQGHKVAPAASNPVPAAARPRVRQTTPAAADSTLQQQAVHPPESGPAGAVPSVACSSTATAASCPMPPSGADFPALERTILRRQRLASLLSRTRIAPAGDAAIDAAPAASSVSSAACTGPSAIACRACAAAADVDVQGRGSGSSVAMPALLRSRLPAGKSSSADGSDFIAFARAAGGTGSVAGSGDGPCSAVGGLPSTPKSARLVAAAAASGLSSGSATEAFAALRAWRAKRAWAATVICDAARRYLDRRARFHAWLVATAATRLRMSKLSRILACWRAAARARGLLRRRYAGGLHGHRN</sequence>
<proteinExistence type="predicted"/>
<feature type="region of interest" description="Disordered" evidence="1">
    <location>
        <begin position="203"/>
        <end position="228"/>
    </location>
</feature>
<feature type="compositionally biased region" description="Low complexity" evidence="1">
    <location>
        <begin position="295"/>
        <end position="319"/>
    </location>
</feature>
<feature type="region of interest" description="Disordered" evidence="1">
    <location>
        <begin position="26"/>
        <end position="66"/>
    </location>
</feature>
<name>A0A2K3CZY2_CHLRE</name>
<dbReference type="KEGG" id="cre:CHLRE_13g575175v5"/>
<dbReference type="EMBL" id="CM008974">
    <property type="protein sequence ID" value="PNW73846.1"/>
    <property type="molecule type" value="Genomic_DNA"/>
</dbReference>
<dbReference type="Proteomes" id="UP000006906">
    <property type="component" value="Chromosome 13"/>
</dbReference>
<evidence type="ECO:0000313" key="2">
    <source>
        <dbReference type="EMBL" id="PNW73846.1"/>
    </source>
</evidence>
<dbReference type="RefSeq" id="XP_042917417.1">
    <property type="nucleotide sequence ID" value="XM_043069442.1"/>
</dbReference>
<dbReference type="Gramene" id="PNW73846">
    <property type="protein sequence ID" value="PNW73846"/>
    <property type="gene ID" value="CHLRE_13g575175v5"/>
</dbReference>
<accession>A0A2K3CZY2</accession>
<feature type="compositionally biased region" description="Polar residues" evidence="1">
    <location>
        <begin position="203"/>
        <end position="219"/>
    </location>
</feature>
<keyword evidence="3" id="KW-1185">Reference proteome</keyword>
<dbReference type="InParanoid" id="A0A2K3CZY2"/>
<evidence type="ECO:0000256" key="1">
    <source>
        <dbReference type="SAM" id="MobiDB-lite"/>
    </source>
</evidence>
<evidence type="ECO:0000313" key="3">
    <source>
        <dbReference type="Proteomes" id="UP000006906"/>
    </source>
</evidence>
<feature type="region of interest" description="Disordered" evidence="1">
    <location>
        <begin position="245"/>
        <end position="341"/>
    </location>
</feature>
<dbReference type="GeneID" id="66055964"/>
<gene>
    <name evidence="2" type="ORF">CHLRE_13g575175v5</name>
</gene>
<dbReference type="AlphaFoldDB" id="A0A2K3CZY2"/>
<feature type="compositionally biased region" description="Low complexity" evidence="1">
    <location>
        <begin position="260"/>
        <end position="276"/>
    </location>
</feature>
<protein>
    <submittedName>
        <fullName evidence="2">Uncharacterized protein</fullName>
    </submittedName>
</protein>